<dbReference type="InterPro" id="IPR038084">
    <property type="entry name" value="PduO/GlcC-like_sf"/>
</dbReference>
<dbReference type="KEGG" id="psuu:Psuf_018450"/>
<gene>
    <name evidence="1" type="ORF">Psuf_018450</name>
</gene>
<dbReference type="SUPFAM" id="SSF143744">
    <property type="entry name" value="GlcG-like"/>
    <property type="match status" value="1"/>
</dbReference>
<dbReference type="PANTHER" id="PTHR34309">
    <property type="entry name" value="SLR1406 PROTEIN"/>
    <property type="match status" value="1"/>
</dbReference>
<accession>A0A6F8YEK5</accession>
<dbReference type="Pfam" id="PF03928">
    <property type="entry name" value="HbpS-like"/>
    <property type="match status" value="1"/>
</dbReference>
<organism evidence="1 2">
    <name type="scientific">Phytohabitans suffuscus</name>
    <dbReference type="NCBI Taxonomy" id="624315"/>
    <lineage>
        <taxon>Bacteria</taxon>
        <taxon>Bacillati</taxon>
        <taxon>Actinomycetota</taxon>
        <taxon>Actinomycetes</taxon>
        <taxon>Micromonosporales</taxon>
        <taxon>Micromonosporaceae</taxon>
    </lineage>
</organism>
<dbReference type="InterPro" id="IPR005624">
    <property type="entry name" value="PduO/GlcC-like"/>
</dbReference>
<dbReference type="AlphaFoldDB" id="A0A6F8YEK5"/>
<keyword evidence="2" id="KW-1185">Reference proteome</keyword>
<reference evidence="1 2" key="1">
    <citation type="submission" date="2020-03" db="EMBL/GenBank/DDBJ databases">
        <title>Whole genome shotgun sequence of Phytohabitans suffuscus NBRC 105367.</title>
        <authorList>
            <person name="Komaki H."/>
            <person name="Tamura T."/>
        </authorList>
    </citation>
    <scope>NUCLEOTIDE SEQUENCE [LARGE SCALE GENOMIC DNA]</scope>
    <source>
        <strain evidence="1 2">NBRC 105367</strain>
    </source>
</reference>
<sequence>MSVDLAVAQAIVASGTSRAAELGLSMTVAVVDSGGHLVALARMDEASLASLDIAIGKAYTAVALKMDTGDVAALVQPGQPLYGMDTVHVPRPLVPFGGGLPLRVGTRLVGGVGVSGGSVEQDDLVAQAAIVALR</sequence>
<dbReference type="RefSeq" id="WP_173155743.1">
    <property type="nucleotide sequence ID" value="NZ_AP022871.1"/>
</dbReference>
<dbReference type="Gene3D" id="3.30.450.150">
    <property type="entry name" value="Haem-degrading domain"/>
    <property type="match status" value="1"/>
</dbReference>
<name>A0A6F8YEK5_9ACTN</name>
<evidence type="ECO:0000313" key="2">
    <source>
        <dbReference type="Proteomes" id="UP000503011"/>
    </source>
</evidence>
<reference evidence="1 2" key="2">
    <citation type="submission" date="2020-03" db="EMBL/GenBank/DDBJ databases">
        <authorList>
            <person name="Ichikawa N."/>
            <person name="Kimura A."/>
            <person name="Kitahashi Y."/>
            <person name="Uohara A."/>
        </authorList>
    </citation>
    <scope>NUCLEOTIDE SEQUENCE [LARGE SCALE GENOMIC DNA]</scope>
    <source>
        <strain evidence="1 2">NBRC 105367</strain>
    </source>
</reference>
<dbReference type="Proteomes" id="UP000503011">
    <property type="component" value="Chromosome"/>
</dbReference>
<evidence type="ECO:0000313" key="1">
    <source>
        <dbReference type="EMBL" id="BCB84532.1"/>
    </source>
</evidence>
<protein>
    <submittedName>
        <fullName evidence="1">PduO protein</fullName>
    </submittedName>
</protein>
<dbReference type="InterPro" id="IPR052517">
    <property type="entry name" value="GlcG_carb_metab_protein"/>
</dbReference>
<proteinExistence type="predicted"/>
<dbReference type="EMBL" id="AP022871">
    <property type="protein sequence ID" value="BCB84532.1"/>
    <property type="molecule type" value="Genomic_DNA"/>
</dbReference>
<dbReference type="PANTHER" id="PTHR34309:SF1">
    <property type="entry name" value="PROTEIN GLCG"/>
    <property type="match status" value="1"/>
</dbReference>